<dbReference type="AlphaFoldDB" id="A0A926NWN5"/>
<organism evidence="5 6">
    <name type="scientific">Mucilaginibacter glaciei</name>
    <dbReference type="NCBI Taxonomy" id="2772109"/>
    <lineage>
        <taxon>Bacteria</taxon>
        <taxon>Pseudomonadati</taxon>
        <taxon>Bacteroidota</taxon>
        <taxon>Sphingobacteriia</taxon>
        <taxon>Sphingobacteriales</taxon>
        <taxon>Sphingobacteriaceae</taxon>
        <taxon>Mucilaginibacter</taxon>
    </lineage>
</organism>
<evidence type="ECO:0000256" key="1">
    <source>
        <dbReference type="ARBA" id="ARBA00000822"/>
    </source>
</evidence>
<evidence type="ECO:0000313" key="5">
    <source>
        <dbReference type="EMBL" id="MBD1393079.1"/>
    </source>
</evidence>
<dbReference type="Gene3D" id="3.20.20.80">
    <property type="entry name" value="Glycosidases"/>
    <property type="match status" value="1"/>
</dbReference>
<feature type="chain" id="PRO_5038012895" description="chitinase" evidence="3">
    <location>
        <begin position="23"/>
        <end position="324"/>
    </location>
</feature>
<dbReference type="SUPFAM" id="SSF51445">
    <property type="entry name" value="(Trans)glycosidases"/>
    <property type="match status" value="1"/>
</dbReference>
<evidence type="ECO:0000259" key="4">
    <source>
        <dbReference type="PROSITE" id="PS51910"/>
    </source>
</evidence>
<reference evidence="5" key="1">
    <citation type="submission" date="2020-09" db="EMBL/GenBank/DDBJ databases">
        <title>Novel species of Mucilaginibacter isolated from a glacier on the Tibetan Plateau.</title>
        <authorList>
            <person name="Liu Q."/>
            <person name="Xin Y.-H."/>
        </authorList>
    </citation>
    <scope>NUCLEOTIDE SEQUENCE</scope>
    <source>
        <strain evidence="5">ZB1P21</strain>
    </source>
</reference>
<evidence type="ECO:0000313" key="6">
    <source>
        <dbReference type="Proteomes" id="UP000619078"/>
    </source>
</evidence>
<dbReference type="InterPro" id="IPR011583">
    <property type="entry name" value="Chitinase_II/V-like_cat"/>
</dbReference>
<feature type="domain" description="GH18" evidence="4">
    <location>
        <begin position="26"/>
        <end position="317"/>
    </location>
</feature>
<dbReference type="GO" id="GO:0005576">
    <property type="term" value="C:extracellular region"/>
    <property type="evidence" value="ECO:0007669"/>
    <property type="project" value="TreeGrafter"/>
</dbReference>
<dbReference type="GO" id="GO:0008843">
    <property type="term" value="F:endochitinase activity"/>
    <property type="evidence" value="ECO:0007669"/>
    <property type="project" value="UniProtKB-EC"/>
</dbReference>
<dbReference type="Proteomes" id="UP000619078">
    <property type="component" value="Unassembled WGS sequence"/>
</dbReference>
<dbReference type="EC" id="3.2.1.14" evidence="2"/>
<dbReference type="InterPro" id="IPR017853">
    <property type="entry name" value="GH"/>
</dbReference>
<keyword evidence="3" id="KW-0732">Signal</keyword>
<comment type="caution">
    <text evidence="5">The sequence shown here is derived from an EMBL/GenBank/DDBJ whole genome shotgun (WGS) entry which is preliminary data.</text>
</comment>
<keyword evidence="6" id="KW-1185">Reference proteome</keyword>
<evidence type="ECO:0000256" key="2">
    <source>
        <dbReference type="ARBA" id="ARBA00012729"/>
    </source>
</evidence>
<dbReference type="InterPro" id="IPR001223">
    <property type="entry name" value="Glyco_hydro18_cat"/>
</dbReference>
<dbReference type="Gene3D" id="3.40.5.30">
    <property type="entry name" value="(Trans)glycosidases - domain 2"/>
    <property type="match status" value="1"/>
</dbReference>
<proteinExistence type="predicted"/>
<dbReference type="GO" id="GO:0005975">
    <property type="term" value="P:carbohydrate metabolic process"/>
    <property type="evidence" value="ECO:0007669"/>
    <property type="project" value="InterPro"/>
</dbReference>
<dbReference type="EMBL" id="JACWMX010000003">
    <property type="protein sequence ID" value="MBD1393079.1"/>
    <property type="molecule type" value="Genomic_DNA"/>
</dbReference>
<sequence length="324" mass="35613">MIKLKCFLPGLLLLIMAATTSAQSKFRVVGYLRNQRGLADAIKRVNLDRITHLNIAFINPDSTGSLLVAPGLKDVVLLAHSKNVKVLLSIGGGTPPKYLPVNIYGDKQDVLITALTNIAISYNLDGIDVDLEGLLINDNYEGFVTKLAASLKVNGKLMTAAVATYNAQKYTDKVLALYDFINVMSYDKTGPWRPNKPGLHAPYEMAVNDLDYWINKRGILKEKISLGLPFYGYGFGADAPESMTYKQIVVQYPDAKDADQLTLPGGAVVYYNGTQTIKTKTVLALKTAGGVMVWQLLQDADGEDSMLKVIDDTIRSQKEKMHYT</sequence>
<dbReference type="PROSITE" id="PS51910">
    <property type="entry name" value="GH18_2"/>
    <property type="match status" value="1"/>
</dbReference>
<gene>
    <name evidence="5" type="ORF">IDJ76_08215</name>
</gene>
<protein>
    <recommendedName>
        <fullName evidence="2">chitinase</fullName>
        <ecNumber evidence="2">3.2.1.14</ecNumber>
    </recommendedName>
</protein>
<dbReference type="SMART" id="SM00636">
    <property type="entry name" value="Glyco_18"/>
    <property type="match status" value="1"/>
</dbReference>
<dbReference type="RefSeq" id="WP_191162639.1">
    <property type="nucleotide sequence ID" value="NZ_JACWMX010000003.1"/>
</dbReference>
<dbReference type="GO" id="GO:0008061">
    <property type="term" value="F:chitin binding"/>
    <property type="evidence" value="ECO:0007669"/>
    <property type="project" value="InterPro"/>
</dbReference>
<dbReference type="GO" id="GO:0006032">
    <property type="term" value="P:chitin catabolic process"/>
    <property type="evidence" value="ECO:0007669"/>
    <property type="project" value="TreeGrafter"/>
</dbReference>
<comment type="catalytic activity">
    <reaction evidence="1">
        <text>Random endo-hydrolysis of N-acetyl-beta-D-glucosaminide (1-&gt;4)-beta-linkages in chitin and chitodextrins.</text>
        <dbReference type="EC" id="3.2.1.14"/>
    </reaction>
</comment>
<dbReference type="InterPro" id="IPR050314">
    <property type="entry name" value="Glycosyl_Hydrlase_18"/>
</dbReference>
<name>A0A926NWN5_9SPHI</name>
<feature type="signal peptide" evidence="3">
    <location>
        <begin position="1"/>
        <end position="22"/>
    </location>
</feature>
<accession>A0A926NWN5</accession>
<dbReference type="Pfam" id="PF00704">
    <property type="entry name" value="Glyco_hydro_18"/>
    <property type="match status" value="1"/>
</dbReference>
<dbReference type="PANTHER" id="PTHR11177">
    <property type="entry name" value="CHITINASE"/>
    <property type="match status" value="1"/>
</dbReference>
<evidence type="ECO:0000256" key="3">
    <source>
        <dbReference type="SAM" id="SignalP"/>
    </source>
</evidence>
<dbReference type="PANTHER" id="PTHR11177:SF317">
    <property type="entry name" value="CHITINASE 12-RELATED"/>
    <property type="match status" value="1"/>
</dbReference>